<keyword evidence="1" id="KW-1133">Transmembrane helix</keyword>
<feature type="transmembrane region" description="Helical" evidence="1">
    <location>
        <begin position="35"/>
        <end position="56"/>
    </location>
</feature>
<name>A0ABM6ISG6_9BACL</name>
<evidence type="ECO:0000256" key="1">
    <source>
        <dbReference type="SAM" id="Phobius"/>
    </source>
</evidence>
<sequence length="70" mass="7808">MQYALSTVITILLAIIGFFASVTFLIFTVGDSDIVILYSLAIVIGVLLVVVINQLIRLNKHLERSQKKFL</sequence>
<keyword evidence="3" id="KW-1185">Reference proteome</keyword>
<reference evidence="2 3" key="1">
    <citation type="submission" date="2017-01" db="EMBL/GenBank/DDBJ databases">
        <title>Planococcus faecalis genome complete sequence.</title>
        <authorList>
            <person name="Lee P.C."/>
        </authorList>
    </citation>
    <scope>NUCLEOTIDE SEQUENCE [LARGE SCALE GENOMIC DNA]</scope>
    <source>
        <strain evidence="2 3">AJ003</strain>
    </source>
</reference>
<evidence type="ECO:0000313" key="2">
    <source>
        <dbReference type="EMBL" id="AQU79301.1"/>
    </source>
</evidence>
<keyword evidence="1" id="KW-0812">Transmembrane</keyword>
<accession>A0ABM6ISG6</accession>
<protein>
    <submittedName>
        <fullName evidence="2">Uncharacterized protein</fullName>
    </submittedName>
</protein>
<evidence type="ECO:0000313" key="3">
    <source>
        <dbReference type="Proteomes" id="UP000189661"/>
    </source>
</evidence>
<dbReference type="Proteomes" id="UP000189661">
    <property type="component" value="Chromosome"/>
</dbReference>
<organism evidence="2 3">
    <name type="scientific">Planococcus faecalis</name>
    <dbReference type="NCBI Taxonomy" id="1598147"/>
    <lineage>
        <taxon>Bacteria</taxon>
        <taxon>Bacillati</taxon>
        <taxon>Bacillota</taxon>
        <taxon>Bacilli</taxon>
        <taxon>Bacillales</taxon>
        <taxon>Caryophanaceae</taxon>
        <taxon>Planococcus</taxon>
    </lineage>
</organism>
<gene>
    <name evidence="2" type="ORF">AJGP001_08495</name>
</gene>
<dbReference type="EMBL" id="CP019401">
    <property type="protein sequence ID" value="AQU79301.1"/>
    <property type="molecule type" value="Genomic_DNA"/>
</dbReference>
<feature type="transmembrane region" description="Helical" evidence="1">
    <location>
        <begin position="7"/>
        <end position="29"/>
    </location>
</feature>
<keyword evidence="1" id="KW-0472">Membrane</keyword>
<proteinExistence type="predicted"/>